<feature type="chain" id="PRO_5041499995" description="Proteasome subunit beta" evidence="9">
    <location>
        <begin position="19"/>
        <end position="221"/>
    </location>
</feature>
<dbReference type="GO" id="GO:0010498">
    <property type="term" value="P:proteasomal protein catabolic process"/>
    <property type="evidence" value="ECO:0007669"/>
    <property type="project" value="UniProtKB-UniRule"/>
</dbReference>
<keyword evidence="6 9" id="KW-0068">Autocatalytic cleavage</keyword>
<dbReference type="InterPro" id="IPR016050">
    <property type="entry name" value="Proteasome_bsu_CS"/>
</dbReference>
<dbReference type="InterPro" id="IPR000243">
    <property type="entry name" value="Pept_T1A_subB"/>
</dbReference>
<dbReference type="EMBL" id="BMNY01000001">
    <property type="protein sequence ID" value="GGM74595.1"/>
    <property type="molecule type" value="Genomic_DNA"/>
</dbReference>
<comment type="subcellular location">
    <subcellularLocation>
        <location evidence="9">Cytoplasm</location>
    </subcellularLocation>
</comment>
<comment type="function">
    <text evidence="9">Component of the proteasome core, a large protease complex with broad specificity involved in protein degradation.</text>
</comment>
<dbReference type="FunFam" id="3.60.20.10:FF:000049">
    <property type="entry name" value="Proteasome subunit beta"/>
    <property type="match status" value="1"/>
</dbReference>
<dbReference type="SUPFAM" id="SSF56235">
    <property type="entry name" value="N-terminal nucleophile aminohydrolases (Ntn hydrolases)"/>
    <property type="match status" value="1"/>
</dbReference>
<protein>
    <recommendedName>
        <fullName evidence="9">Proteasome subunit beta</fullName>
        <ecNumber evidence="9">3.4.25.1</ecNumber>
    </recommendedName>
    <alternativeName>
        <fullName evidence="9">20S proteasome beta subunit</fullName>
    </alternativeName>
    <alternativeName>
        <fullName evidence="9">Proteasome core protein PsmB</fullName>
    </alternativeName>
</protein>
<dbReference type="NCBIfam" id="TIGR03634">
    <property type="entry name" value="arc_protsome_B"/>
    <property type="match status" value="1"/>
</dbReference>
<dbReference type="EC" id="3.4.25.1" evidence="9"/>
<dbReference type="GO" id="GO:0005737">
    <property type="term" value="C:cytoplasm"/>
    <property type="evidence" value="ECO:0007669"/>
    <property type="project" value="UniProtKB-SubCell"/>
</dbReference>
<evidence type="ECO:0000256" key="1">
    <source>
        <dbReference type="ARBA" id="ARBA00001198"/>
    </source>
</evidence>
<dbReference type="HAMAP" id="MF_02113_A">
    <property type="entry name" value="Proteasome_B_A"/>
    <property type="match status" value="1"/>
</dbReference>
<evidence type="ECO:0000256" key="2">
    <source>
        <dbReference type="ARBA" id="ARBA00022490"/>
    </source>
</evidence>
<dbReference type="PRINTS" id="PR00141">
    <property type="entry name" value="PROTEASOME"/>
</dbReference>
<evidence type="ECO:0000313" key="12">
    <source>
        <dbReference type="Proteomes" id="UP000632195"/>
    </source>
</evidence>
<comment type="similarity">
    <text evidence="9">Belongs to the peptidase T1B family.</text>
</comment>
<comment type="activity regulation">
    <text evidence="9">The formation of the proteasomal ATPase PAN-20S proteasome complex, via the docking of the C-termini of PAN into the intersubunit pockets in the alpha-rings, triggers opening of the gate for substrate entry. Interconversion between the open-gate and close-gate conformations leads to a dynamic regulation of the 20S proteasome proteolysis activity.</text>
</comment>
<dbReference type="Gene3D" id="3.60.20.10">
    <property type="entry name" value="Glutamine Phosphoribosylpyrophosphate, subunit 1, domain 1"/>
    <property type="match status" value="1"/>
</dbReference>
<feature type="propeptide" id="PRO_5041499994" description="Removed in mature form; by autocatalysis" evidence="9">
    <location>
        <begin position="1"/>
        <end position="18"/>
    </location>
</feature>
<evidence type="ECO:0000256" key="10">
    <source>
        <dbReference type="PIRSR" id="PIRSR600243-1"/>
    </source>
</evidence>
<evidence type="ECO:0000256" key="6">
    <source>
        <dbReference type="ARBA" id="ARBA00022813"/>
    </source>
</evidence>
<dbReference type="InterPro" id="IPR023333">
    <property type="entry name" value="Proteasome_suB-type"/>
</dbReference>
<evidence type="ECO:0000256" key="7">
    <source>
        <dbReference type="ARBA" id="ARBA00022942"/>
    </source>
</evidence>
<organism evidence="11 12">
    <name type="scientific">Thermogymnomonas acidicola</name>
    <dbReference type="NCBI Taxonomy" id="399579"/>
    <lineage>
        <taxon>Archaea</taxon>
        <taxon>Methanobacteriati</taxon>
        <taxon>Thermoplasmatota</taxon>
        <taxon>Thermoplasmata</taxon>
        <taxon>Thermoplasmatales</taxon>
        <taxon>Thermogymnomonas</taxon>
    </lineage>
</organism>
<feature type="active site" description="Nucleophile" evidence="9 10">
    <location>
        <position position="19"/>
    </location>
</feature>
<dbReference type="AlphaFoldDB" id="A0AA37BRG3"/>
<keyword evidence="5 9" id="KW-0378">Hydrolase</keyword>
<comment type="caution">
    <text evidence="11">The sequence shown here is derived from an EMBL/GenBank/DDBJ whole genome shotgun (WGS) entry which is preliminary data.</text>
</comment>
<reference evidence="11" key="1">
    <citation type="journal article" date="2014" name="Int. J. Syst. Evol. Microbiol.">
        <title>Complete genome sequence of Corynebacterium casei LMG S-19264T (=DSM 44701T), isolated from a smear-ripened cheese.</title>
        <authorList>
            <consortium name="US DOE Joint Genome Institute (JGI-PGF)"/>
            <person name="Walter F."/>
            <person name="Albersmeier A."/>
            <person name="Kalinowski J."/>
            <person name="Ruckert C."/>
        </authorList>
    </citation>
    <scope>NUCLEOTIDE SEQUENCE</scope>
    <source>
        <strain evidence="11">JCM 13583</strain>
    </source>
</reference>
<gene>
    <name evidence="9" type="primary">psmB</name>
    <name evidence="11" type="ORF">GCM10007108_10690</name>
</gene>
<keyword evidence="12" id="KW-1185">Reference proteome</keyword>
<sequence>MCGVLQSVVIMEQTLQTGTTTVGVVVKDAVVMATERRVTMDHFIVHKDGKKLHQIDTHAAMTIAGLVGDAQVLVRYMKAELELYRLQRRVSMPIEAAATLLSNILNQSKFYPYMVQLLVGGYDKAPHLFSVDAAGGAVEDVYVSTGSGSPFVYGVLERDFRKDMPVDDAIEMVVRGITAAKQRDSASGGMIDVAVIDKKNGFRAVPEDEVMEIIRKLKLPL</sequence>
<dbReference type="InterPro" id="IPR019983">
    <property type="entry name" value="Pept_T1A_Psome_bsu_arc"/>
</dbReference>
<accession>A0AA37BRG3</accession>
<dbReference type="GO" id="GO:0004298">
    <property type="term" value="F:threonine-type endopeptidase activity"/>
    <property type="evidence" value="ECO:0007669"/>
    <property type="project" value="UniProtKB-UniRule"/>
</dbReference>
<keyword evidence="4 9" id="KW-0888">Threonine protease</keyword>
<comment type="catalytic activity">
    <reaction evidence="1 9">
        <text>Cleavage of peptide bonds with very broad specificity.</text>
        <dbReference type="EC" id="3.4.25.1"/>
    </reaction>
</comment>
<evidence type="ECO:0000256" key="3">
    <source>
        <dbReference type="ARBA" id="ARBA00022670"/>
    </source>
</evidence>
<dbReference type="InterPro" id="IPR001353">
    <property type="entry name" value="Proteasome_sua/b"/>
</dbReference>
<dbReference type="PANTHER" id="PTHR32194:SF0">
    <property type="entry name" value="ATP-DEPENDENT PROTEASE SUBUNIT HSLV"/>
    <property type="match status" value="1"/>
</dbReference>
<evidence type="ECO:0000256" key="4">
    <source>
        <dbReference type="ARBA" id="ARBA00022698"/>
    </source>
</evidence>
<evidence type="ECO:0000313" key="11">
    <source>
        <dbReference type="EMBL" id="GGM74595.1"/>
    </source>
</evidence>
<dbReference type="PROSITE" id="PS00854">
    <property type="entry name" value="PROTEASOME_BETA_1"/>
    <property type="match status" value="1"/>
</dbReference>
<comment type="subunit">
    <text evidence="9">The 20S proteasome core is composed of 14 alpha and 14 beta subunits that assemble into four stacked heptameric rings, resulting in a barrel-shaped structure. The two inner rings, each composed of seven catalytic beta subunits, are sandwiched by two outer rings, each composed of seven alpha subunits. The catalytic chamber with the active sites is on the inside of the barrel. Has a gated structure, the ends of the cylinder being occluded by the N-termini of the alpha-subunits. Is capped at one or both ends by the proteasome regulatory ATPase, PAN.</text>
</comment>
<reference evidence="11" key="2">
    <citation type="submission" date="2022-09" db="EMBL/GenBank/DDBJ databases">
        <authorList>
            <person name="Sun Q."/>
            <person name="Ohkuma M."/>
        </authorList>
    </citation>
    <scope>NUCLEOTIDE SEQUENCE</scope>
    <source>
        <strain evidence="11">JCM 13583</strain>
    </source>
</reference>
<keyword evidence="7 9" id="KW-0647">Proteasome</keyword>
<dbReference type="Proteomes" id="UP000632195">
    <property type="component" value="Unassembled WGS sequence"/>
</dbReference>
<dbReference type="Pfam" id="PF00227">
    <property type="entry name" value="Proteasome"/>
    <property type="match status" value="1"/>
</dbReference>
<dbReference type="PROSITE" id="PS51476">
    <property type="entry name" value="PROTEASOME_BETA_2"/>
    <property type="match status" value="1"/>
</dbReference>
<evidence type="ECO:0000256" key="8">
    <source>
        <dbReference type="ARBA" id="ARBA00023145"/>
    </source>
</evidence>
<dbReference type="PANTHER" id="PTHR32194">
    <property type="entry name" value="METALLOPROTEASE TLDD"/>
    <property type="match status" value="1"/>
</dbReference>
<keyword evidence="8 9" id="KW-0865">Zymogen</keyword>
<proteinExistence type="inferred from homology"/>
<evidence type="ECO:0000256" key="9">
    <source>
        <dbReference type="HAMAP-Rule" id="MF_02113"/>
    </source>
</evidence>
<dbReference type="GO" id="GO:0019774">
    <property type="term" value="C:proteasome core complex, beta-subunit complex"/>
    <property type="evidence" value="ECO:0007669"/>
    <property type="project" value="UniProtKB-UniRule"/>
</dbReference>
<evidence type="ECO:0000256" key="5">
    <source>
        <dbReference type="ARBA" id="ARBA00022801"/>
    </source>
</evidence>
<keyword evidence="2 9" id="KW-0963">Cytoplasm</keyword>
<name>A0AA37BRG3_9ARCH</name>
<dbReference type="InterPro" id="IPR029055">
    <property type="entry name" value="Ntn_hydrolases_N"/>
</dbReference>
<keyword evidence="3 9" id="KW-0645">Protease</keyword>